<gene>
    <name evidence="6" type="ORF">DFH07DRAFT_951692</name>
</gene>
<evidence type="ECO:0000256" key="2">
    <source>
        <dbReference type="ARBA" id="ARBA00023136"/>
    </source>
</evidence>
<protein>
    <submittedName>
        <fullName evidence="6">Beta-glucan synthesis-associated protein-domain-containing protein</fullName>
    </submittedName>
</protein>
<feature type="compositionally biased region" description="Polar residues" evidence="5">
    <location>
        <begin position="233"/>
        <end position="259"/>
    </location>
</feature>
<comment type="caution">
    <text evidence="6">The sequence shown here is derived from an EMBL/GenBank/DDBJ whole genome shotgun (WGS) entry which is preliminary data.</text>
</comment>
<comment type="subcellular location">
    <subcellularLocation>
        <location evidence="1">Membrane</location>
    </subcellularLocation>
</comment>
<feature type="compositionally biased region" description="Polar residues" evidence="5">
    <location>
        <begin position="350"/>
        <end position="360"/>
    </location>
</feature>
<feature type="compositionally biased region" description="Basic and acidic residues" evidence="5">
    <location>
        <begin position="419"/>
        <end position="437"/>
    </location>
</feature>
<keyword evidence="4" id="KW-0961">Cell wall biogenesis/degradation</keyword>
<evidence type="ECO:0000256" key="4">
    <source>
        <dbReference type="ARBA" id="ARBA00023316"/>
    </source>
</evidence>
<dbReference type="Proteomes" id="UP001215280">
    <property type="component" value="Unassembled WGS sequence"/>
</dbReference>
<dbReference type="EMBL" id="JARJLG010000012">
    <property type="protein sequence ID" value="KAJ7776565.1"/>
    <property type="molecule type" value="Genomic_DNA"/>
</dbReference>
<feature type="region of interest" description="Disordered" evidence="5">
    <location>
        <begin position="53"/>
        <end position="73"/>
    </location>
</feature>
<evidence type="ECO:0000256" key="3">
    <source>
        <dbReference type="ARBA" id="ARBA00023180"/>
    </source>
</evidence>
<feature type="compositionally biased region" description="Basic and acidic residues" evidence="5">
    <location>
        <begin position="54"/>
        <end position="69"/>
    </location>
</feature>
<dbReference type="InterPro" id="IPR005629">
    <property type="entry name" value="Skn1/Kre6/Sbg1"/>
</dbReference>
<keyword evidence="7" id="KW-1185">Reference proteome</keyword>
<reference evidence="6" key="1">
    <citation type="submission" date="2023-03" db="EMBL/GenBank/DDBJ databases">
        <title>Massive genome expansion in bonnet fungi (Mycena s.s.) driven by repeated elements and novel gene families across ecological guilds.</title>
        <authorList>
            <consortium name="Lawrence Berkeley National Laboratory"/>
            <person name="Harder C.B."/>
            <person name="Miyauchi S."/>
            <person name="Viragh M."/>
            <person name="Kuo A."/>
            <person name="Thoen E."/>
            <person name="Andreopoulos B."/>
            <person name="Lu D."/>
            <person name="Skrede I."/>
            <person name="Drula E."/>
            <person name="Henrissat B."/>
            <person name="Morin E."/>
            <person name="Kohler A."/>
            <person name="Barry K."/>
            <person name="LaButti K."/>
            <person name="Morin E."/>
            <person name="Salamov A."/>
            <person name="Lipzen A."/>
            <person name="Mereny Z."/>
            <person name="Hegedus B."/>
            <person name="Baldrian P."/>
            <person name="Stursova M."/>
            <person name="Weitz H."/>
            <person name="Taylor A."/>
            <person name="Grigoriev I.V."/>
            <person name="Nagy L.G."/>
            <person name="Martin F."/>
            <person name="Kauserud H."/>
        </authorList>
    </citation>
    <scope>NUCLEOTIDE SEQUENCE</scope>
    <source>
        <strain evidence="6">CBHHK188m</strain>
    </source>
</reference>
<evidence type="ECO:0000313" key="6">
    <source>
        <dbReference type="EMBL" id="KAJ7776565.1"/>
    </source>
</evidence>
<sequence length="700" mass="76636">MAIPQVSTVIPNPMGIILPDSSTSSANTSSTNSLSLSASLTFSQADYPGVLNWHRPDSNADDNDLTRISDDDDDEDNSKLAFIVHKDGVPFTLAEQTAVRDRARAAFQTLIDRKIVLAKWSNASSTATDSFRSDMLKEFPQLGFCSNNWKLHKLAMCVYSQWVKRRRVQIQEKVKDTNKKRKERMVVEEDDGDEPSAPIKPGVRKRRPADDGRDAAPMSKRLKTNTLKDLPESHSSGPTSTHPNSHSPFSSDTHASDSTHIPAAPPRSSPSSSSAPATTTQEIVSPSEIEPTMSNAAELTHQSSPSITDADMIQDVPEKPAVKARIPNPLTGIFGKKKPTGPRLTDTETDPSLPSATDSTAPLAGASLAKTPKKLKAYVPGKKDNAWNLFAREHMADHKDHTRDQVEDMFKKLTSQQKRKYDAKEARMKQLKKEAAKQKRKDAKGKGKAKAVEGENSKGDGQTTRDAANVVGQSLGDVNEGFRHRLGDEDPLSAPDIERSDTVLLVCSRSIESSGSPIHPHIWICALIFPEIKAVLEHPVSMHPSIQVRHLQSRKISRCPRYSERILHRNFVVRSSSHRNIADMFCFIGGLIITGVQLPGINNVFGLWLAVWTMGNHGCVGYGVWPYVYEVRDVGTVTNQMLNSGPPAALTSGAAGELSYLPVQRLSHLIRPLPTLGIPSSNTARTYGKTGELVRGLGTD</sequence>
<accession>A0AAD7K6E1</accession>
<dbReference type="Pfam" id="PF03935">
    <property type="entry name" value="SKN1_KRE6_Sbg1"/>
    <property type="match status" value="1"/>
</dbReference>
<dbReference type="AlphaFoldDB" id="A0AAD7K6E1"/>
<proteinExistence type="predicted"/>
<evidence type="ECO:0000256" key="1">
    <source>
        <dbReference type="ARBA" id="ARBA00004370"/>
    </source>
</evidence>
<feature type="region of interest" description="Disordered" evidence="5">
    <location>
        <begin position="174"/>
        <end position="368"/>
    </location>
</feature>
<feature type="compositionally biased region" description="Polar residues" evidence="5">
    <location>
        <begin position="292"/>
        <end position="307"/>
    </location>
</feature>
<feature type="compositionally biased region" description="Basic residues" evidence="5">
    <location>
        <begin position="438"/>
        <end position="449"/>
    </location>
</feature>
<feature type="region of interest" description="Disordered" evidence="5">
    <location>
        <begin position="414"/>
        <end position="467"/>
    </location>
</feature>
<name>A0AAD7K6E1_9AGAR</name>
<keyword evidence="2" id="KW-0472">Membrane</keyword>
<organism evidence="6 7">
    <name type="scientific">Mycena maculata</name>
    <dbReference type="NCBI Taxonomy" id="230809"/>
    <lineage>
        <taxon>Eukaryota</taxon>
        <taxon>Fungi</taxon>
        <taxon>Dikarya</taxon>
        <taxon>Basidiomycota</taxon>
        <taxon>Agaricomycotina</taxon>
        <taxon>Agaricomycetes</taxon>
        <taxon>Agaricomycetidae</taxon>
        <taxon>Agaricales</taxon>
        <taxon>Marasmiineae</taxon>
        <taxon>Mycenaceae</taxon>
        <taxon>Mycena</taxon>
    </lineage>
</organism>
<keyword evidence="3" id="KW-0325">Glycoprotein</keyword>
<dbReference type="GO" id="GO:0016020">
    <property type="term" value="C:membrane"/>
    <property type="evidence" value="ECO:0007669"/>
    <property type="project" value="UniProtKB-SubCell"/>
</dbReference>
<evidence type="ECO:0000313" key="7">
    <source>
        <dbReference type="Proteomes" id="UP001215280"/>
    </source>
</evidence>
<evidence type="ECO:0000256" key="5">
    <source>
        <dbReference type="SAM" id="MobiDB-lite"/>
    </source>
</evidence>